<accession>A0ABN2H3K6</accession>
<sequence length="146" mass="16163">MRLRRTLTAVAAALLLLGSTVSPAAAADPPWLTPDKATKAAGPPNYDNCRFAGTNIGSTCFQWVGDVQWVFDGWTNGWAAVVHVQTNYGKDRYCQALPSADGWGTCNYNHEEGKCVRFRLYELKGDLVRNMSDFSRWYGTEYGSPC</sequence>
<organism evidence="2 3">
    <name type="scientific">Kribbella yunnanensis</name>
    <dbReference type="NCBI Taxonomy" id="190194"/>
    <lineage>
        <taxon>Bacteria</taxon>
        <taxon>Bacillati</taxon>
        <taxon>Actinomycetota</taxon>
        <taxon>Actinomycetes</taxon>
        <taxon>Propionibacteriales</taxon>
        <taxon>Kribbellaceae</taxon>
        <taxon>Kribbella</taxon>
    </lineage>
</organism>
<keyword evidence="3" id="KW-1185">Reference proteome</keyword>
<evidence type="ECO:0000313" key="2">
    <source>
        <dbReference type="EMBL" id="GAA1681337.1"/>
    </source>
</evidence>
<feature type="signal peptide" evidence="1">
    <location>
        <begin position="1"/>
        <end position="26"/>
    </location>
</feature>
<dbReference type="EMBL" id="BAAANF010000008">
    <property type="protein sequence ID" value="GAA1681337.1"/>
    <property type="molecule type" value="Genomic_DNA"/>
</dbReference>
<protein>
    <recommendedName>
        <fullName evidence="4">Secreted protein</fullName>
    </recommendedName>
</protein>
<evidence type="ECO:0000313" key="3">
    <source>
        <dbReference type="Proteomes" id="UP001500280"/>
    </source>
</evidence>
<comment type="caution">
    <text evidence="2">The sequence shown here is derived from an EMBL/GenBank/DDBJ whole genome shotgun (WGS) entry which is preliminary data.</text>
</comment>
<evidence type="ECO:0000256" key="1">
    <source>
        <dbReference type="SAM" id="SignalP"/>
    </source>
</evidence>
<proteinExistence type="predicted"/>
<dbReference type="RefSeq" id="WP_344150087.1">
    <property type="nucleotide sequence ID" value="NZ_BAAANF010000008.1"/>
</dbReference>
<reference evidence="2 3" key="1">
    <citation type="journal article" date="2019" name="Int. J. Syst. Evol. Microbiol.">
        <title>The Global Catalogue of Microorganisms (GCM) 10K type strain sequencing project: providing services to taxonomists for standard genome sequencing and annotation.</title>
        <authorList>
            <consortium name="The Broad Institute Genomics Platform"/>
            <consortium name="The Broad Institute Genome Sequencing Center for Infectious Disease"/>
            <person name="Wu L."/>
            <person name="Ma J."/>
        </authorList>
    </citation>
    <scope>NUCLEOTIDE SEQUENCE [LARGE SCALE GENOMIC DNA]</scope>
    <source>
        <strain evidence="2 3">JCM 14307</strain>
    </source>
</reference>
<gene>
    <name evidence="2" type="ORF">GCM10009745_26930</name>
</gene>
<evidence type="ECO:0008006" key="4">
    <source>
        <dbReference type="Google" id="ProtNLM"/>
    </source>
</evidence>
<feature type="chain" id="PRO_5045514236" description="Secreted protein" evidence="1">
    <location>
        <begin position="27"/>
        <end position="146"/>
    </location>
</feature>
<keyword evidence="1" id="KW-0732">Signal</keyword>
<name>A0ABN2H3K6_9ACTN</name>
<dbReference type="Proteomes" id="UP001500280">
    <property type="component" value="Unassembled WGS sequence"/>
</dbReference>